<evidence type="ECO:0000313" key="7">
    <source>
        <dbReference type="Proteomes" id="UP000076404"/>
    </source>
</evidence>
<gene>
    <name evidence="6" type="ORF">GEMMAAP_13490</name>
</gene>
<keyword evidence="7" id="KW-1185">Reference proteome</keyword>
<sequence length="291" mass="30525">MIALLVNPVAGRGDARRRAEAVEAALRTTGALQRYETQSRGDERRCAREACAAGATVLAVVGGDGSVHHAARGLLDVGAPIPLAIFAAGTGNDFVKSLQTPAHDAVAMAAAVARGQTQAVDVGVIDSVPFLNAAGLGFDVEVLERMQHPLWFTGTAAYVVTAVRALFGYTGFTVQHPDTSPPASDHRLMTVFANGRVFGGTFQIAPTASLTDGRLDVVNIASLAPLARPAVFWRATRGTHLQHPAVHHSQTVATTITSPTPLPFEADGELYRASNTTIQIAVRPAALRVIV</sequence>
<dbReference type="PANTHER" id="PTHR12358">
    <property type="entry name" value="SPHINGOSINE KINASE"/>
    <property type="match status" value="1"/>
</dbReference>
<dbReference type="RefSeq" id="WP_026848755.1">
    <property type="nucleotide sequence ID" value="NZ_CP011454.1"/>
</dbReference>
<dbReference type="SUPFAM" id="SSF111331">
    <property type="entry name" value="NAD kinase/diacylglycerol kinase-like"/>
    <property type="match status" value="1"/>
</dbReference>
<dbReference type="InterPro" id="IPR045540">
    <property type="entry name" value="YegS/DAGK_C"/>
</dbReference>
<dbReference type="OrthoDB" id="142078at2"/>
<dbReference type="PANTHER" id="PTHR12358:SF54">
    <property type="entry name" value="SPHINGOSINE KINASE RELATED PROTEIN"/>
    <property type="match status" value="1"/>
</dbReference>
<dbReference type="SMART" id="SM00046">
    <property type="entry name" value="DAGKc"/>
    <property type="match status" value="1"/>
</dbReference>
<evidence type="ECO:0000256" key="4">
    <source>
        <dbReference type="ARBA" id="ARBA00022840"/>
    </source>
</evidence>
<dbReference type="AlphaFoldDB" id="A0A143BM13"/>
<keyword evidence="2" id="KW-0547">Nucleotide-binding</keyword>
<evidence type="ECO:0000259" key="5">
    <source>
        <dbReference type="PROSITE" id="PS50146"/>
    </source>
</evidence>
<dbReference type="STRING" id="1379270.GEMMAAP_13490"/>
<evidence type="ECO:0000313" key="6">
    <source>
        <dbReference type="EMBL" id="AMW05550.1"/>
    </source>
</evidence>
<reference evidence="6 7" key="2">
    <citation type="journal article" date="2016" name="Environ. Microbiol. Rep.">
        <title>Metagenomic evidence for the presence of phototrophic Gemmatimonadetes bacteria in diverse environments.</title>
        <authorList>
            <person name="Zeng Y."/>
            <person name="Baumbach J."/>
            <person name="Barbosa E.G."/>
            <person name="Azevedo V."/>
            <person name="Zhang C."/>
            <person name="Koblizek M."/>
        </authorList>
    </citation>
    <scope>NUCLEOTIDE SEQUENCE [LARGE SCALE GENOMIC DNA]</scope>
    <source>
        <strain evidence="6 7">AP64</strain>
    </source>
</reference>
<dbReference type="Pfam" id="PF00781">
    <property type="entry name" value="DAGK_cat"/>
    <property type="match status" value="1"/>
</dbReference>
<name>A0A143BM13_9BACT</name>
<keyword evidence="1" id="KW-0808">Transferase</keyword>
<dbReference type="Gene3D" id="3.40.50.10330">
    <property type="entry name" value="Probable inorganic polyphosphate/atp-NAD kinase, domain 1"/>
    <property type="match status" value="1"/>
</dbReference>
<dbReference type="Proteomes" id="UP000076404">
    <property type="component" value="Chromosome"/>
</dbReference>
<dbReference type="InterPro" id="IPR016064">
    <property type="entry name" value="NAD/diacylglycerol_kinase_sf"/>
</dbReference>
<evidence type="ECO:0000256" key="1">
    <source>
        <dbReference type="ARBA" id="ARBA00022679"/>
    </source>
</evidence>
<dbReference type="Gene3D" id="2.60.200.40">
    <property type="match status" value="1"/>
</dbReference>
<reference evidence="6 7" key="1">
    <citation type="journal article" date="2014" name="Proc. Natl. Acad. Sci. U.S.A.">
        <title>Functional type 2 photosynthetic reaction centers found in the rare bacterial phylum Gemmatimonadetes.</title>
        <authorList>
            <person name="Zeng Y."/>
            <person name="Feng F."/>
            <person name="Medova H."/>
            <person name="Dean J."/>
            <person name="Koblizek M."/>
        </authorList>
    </citation>
    <scope>NUCLEOTIDE SEQUENCE [LARGE SCALE GENOMIC DNA]</scope>
    <source>
        <strain evidence="6 7">AP64</strain>
    </source>
</reference>
<dbReference type="InterPro" id="IPR017438">
    <property type="entry name" value="ATP-NAD_kinase_N"/>
</dbReference>
<accession>A0A143BM13</accession>
<feature type="domain" description="DAGKc" evidence="5">
    <location>
        <begin position="1"/>
        <end position="129"/>
    </location>
</feature>
<protein>
    <recommendedName>
        <fullName evidence="5">DAGKc domain-containing protein</fullName>
    </recommendedName>
</protein>
<dbReference type="PROSITE" id="PS50146">
    <property type="entry name" value="DAGK"/>
    <property type="match status" value="1"/>
</dbReference>
<dbReference type="InterPro" id="IPR001206">
    <property type="entry name" value="Diacylglycerol_kinase_cat_dom"/>
</dbReference>
<proteinExistence type="predicted"/>
<dbReference type="GO" id="GO:0016301">
    <property type="term" value="F:kinase activity"/>
    <property type="evidence" value="ECO:0007669"/>
    <property type="project" value="UniProtKB-KW"/>
</dbReference>
<dbReference type="GO" id="GO:0005524">
    <property type="term" value="F:ATP binding"/>
    <property type="evidence" value="ECO:0007669"/>
    <property type="project" value="UniProtKB-KW"/>
</dbReference>
<keyword evidence="3" id="KW-0418">Kinase</keyword>
<dbReference type="KEGG" id="gph:GEMMAAP_13490"/>
<dbReference type="EMBL" id="CP011454">
    <property type="protein sequence ID" value="AMW05550.1"/>
    <property type="molecule type" value="Genomic_DNA"/>
</dbReference>
<dbReference type="Pfam" id="PF19279">
    <property type="entry name" value="YegS_C"/>
    <property type="match status" value="1"/>
</dbReference>
<dbReference type="InterPro" id="IPR050187">
    <property type="entry name" value="Lipid_Phosphate_FormReg"/>
</dbReference>
<keyword evidence="4" id="KW-0067">ATP-binding</keyword>
<organism evidence="6 7">
    <name type="scientific">Gemmatimonas phototrophica</name>
    <dbReference type="NCBI Taxonomy" id="1379270"/>
    <lineage>
        <taxon>Bacteria</taxon>
        <taxon>Pseudomonadati</taxon>
        <taxon>Gemmatimonadota</taxon>
        <taxon>Gemmatimonadia</taxon>
        <taxon>Gemmatimonadales</taxon>
        <taxon>Gemmatimonadaceae</taxon>
        <taxon>Gemmatimonas</taxon>
    </lineage>
</organism>
<dbReference type="eggNOG" id="COG1597">
    <property type="taxonomic scope" value="Bacteria"/>
</dbReference>
<evidence type="ECO:0000256" key="2">
    <source>
        <dbReference type="ARBA" id="ARBA00022741"/>
    </source>
</evidence>
<evidence type="ECO:0000256" key="3">
    <source>
        <dbReference type="ARBA" id="ARBA00022777"/>
    </source>
</evidence>